<evidence type="ECO:0000313" key="1">
    <source>
        <dbReference type="EMBL" id="KAG5624108.1"/>
    </source>
</evidence>
<evidence type="ECO:0000313" key="2">
    <source>
        <dbReference type="Proteomes" id="UP000824120"/>
    </source>
</evidence>
<dbReference type="AlphaFoldDB" id="A0A9J6AIE2"/>
<comment type="caution">
    <text evidence="1">The sequence shown here is derived from an EMBL/GenBank/DDBJ whole genome shotgun (WGS) entry which is preliminary data.</text>
</comment>
<gene>
    <name evidence="1" type="ORF">H5410_009326</name>
</gene>
<dbReference type="EMBL" id="JACXVP010000002">
    <property type="protein sequence ID" value="KAG5624108.1"/>
    <property type="molecule type" value="Genomic_DNA"/>
</dbReference>
<organism evidence="1 2">
    <name type="scientific">Solanum commersonii</name>
    <name type="common">Commerson's wild potato</name>
    <name type="synonym">Commerson's nightshade</name>
    <dbReference type="NCBI Taxonomy" id="4109"/>
    <lineage>
        <taxon>Eukaryota</taxon>
        <taxon>Viridiplantae</taxon>
        <taxon>Streptophyta</taxon>
        <taxon>Embryophyta</taxon>
        <taxon>Tracheophyta</taxon>
        <taxon>Spermatophyta</taxon>
        <taxon>Magnoliopsida</taxon>
        <taxon>eudicotyledons</taxon>
        <taxon>Gunneridae</taxon>
        <taxon>Pentapetalae</taxon>
        <taxon>asterids</taxon>
        <taxon>lamiids</taxon>
        <taxon>Solanales</taxon>
        <taxon>Solanaceae</taxon>
        <taxon>Solanoideae</taxon>
        <taxon>Solaneae</taxon>
        <taxon>Solanum</taxon>
    </lineage>
</organism>
<name>A0A9J6AIE2_SOLCO</name>
<protein>
    <submittedName>
        <fullName evidence="1">Uncharacterized protein</fullName>
    </submittedName>
</protein>
<proteinExistence type="predicted"/>
<accession>A0A9J6AIE2</accession>
<reference evidence="1 2" key="1">
    <citation type="submission" date="2020-09" db="EMBL/GenBank/DDBJ databases">
        <title>De no assembly of potato wild relative species, Solanum commersonii.</title>
        <authorList>
            <person name="Cho K."/>
        </authorList>
    </citation>
    <scope>NUCLEOTIDE SEQUENCE [LARGE SCALE GENOMIC DNA]</scope>
    <source>
        <strain evidence="1">LZ3.2</strain>
        <tissue evidence="1">Leaf</tissue>
    </source>
</reference>
<dbReference type="Proteomes" id="UP000824120">
    <property type="component" value="Chromosome 2"/>
</dbReference>
<sequence>MATLKNRPRYFPYGNSRNLFTLSNGILLPTVNMNNVPGVGWGFTPLLVLVAPCLPNYKLHPSLTTWSSFLFLGKD</sequence>
<keyword evidence="2" id="KW-1185">Reference proteome</keyword>